<evidence type="ECO:0000259" key="2">
    <source>
        <dbReference type="Pfam" id="PF10444"/>
    </source>
</evidence>
<dbReference type="InterPro" id="IPR018851">
    <property type="entry name" value="Borealin_N"/>
</dbReference>
<dbReference type="Pfam" id="PF10444">
    <property type="entry name" value="Nbl1_Borealin_N"/>
    <property type="match status" value="1"/>
</dbReference>
<evidence type="ECO:0000313" key="3">
    <source>
        <dbReference type="EMBL" id="CDS14548.1"/>
    </source>
</evidence>
<dbReference type="EMBL" id="LK023386">
    <property type="protein sequence ID" value="CDS14548.1"/>
    <property type="molecule type" value="Genomic_DNA"/>
</dbReference>
<evidence type="ECO:0000256" key="1">
    <source>
        <dbReference type="SAM" id="MobiDB-lite"/>
    </source>
</evidence>
<organism evidence="3">
    <name type="scientific">Lichtheimia ramosa</name>
    <dbReference type="NCBI Taxonomy" id="688394"/>
    <lineage>
        <taxon>Eukaryota</taxon>
        <taxon>Fungi</taxon>
        <taxon>Fungi incertae sedis</taxon>
        <taxon>Mucoromycota</taxon>
        <taxon>Mucoromycotina</taxon>
        <taxon>Mucoromycetes</taxon>
        <taxon>Mucorales</taxon>
        <taxon>Lichtheimiaceae</taxon>
        <taxon>Lichtheimia</taxon>
    </lineage>
</organism>
<reference evidence="3" key="1">
    <citation type="journal article" date="2014" name="Genome Announc.">
        <title>De novo whole-genome sequence and genome annotation of Lichtheimia ramosa.</title>
        <authorList>
            <person name="Linde J."/>
            <person name="Schwartze V."/>
            <person name="Binder U."/>
            <person name="Lass-Florl C."/>
            <person name="Voigt K."/>
            <person name="Horn F."/>
        </authorList>
    </citation>
    <scope>NUCLEOTIDE SEQUENCE</scope>
    <source>
        <strain evidence="3">JMRC FSU:6197</strain>
    </source>
</reference>
<sequence length="285" mass="33916">MASDPDRILRHEARATIKKELHRRKQDIRQRTDFLIAALRAQCMTMINELPASVRKMTMREFCHVYGADTAAYLRQEAKRRMQKVIQEQHQPRQDYQEKSQIHDDDKDPSRDDHVHQDHQEQHGKQQRQSLKDVHDPEQHDKQRQQQQSIKDVHDPEQHDKQQQQDHSTKDPEHQHPEQQTQSISIDHDQDFSLQLGPSLQYEGTSYDDNDPPLGPLFLHMERQNHPRVRFQLNPLQTVDQLGEFSIDIPRETIEQMTSQQRARICQQIQDIQNKLENAKSYFEQ</sequence>
<name>A0A077X570_9FUNG</name>
<dbReference type="OrthoDB" id="2368626at2759"/>
<feature type="domain" description="Borealin N-terminal" evidence="2">
    <location>
        <begin position="19"/>
        <end position="64"/>
    </location>
</feature>
<feature type="compositionally biased region" description="Basic and acidic residues" evidence="1">
    <location>
        <begin position="151"/>
        <end position="177"/>
    </location>
</feature>
<dbReference type="Gene3D" id="6.10.250.1900">
    <property type="match status" value="1"/>
</dbReference>
<feature type="region of interest" description="Disordered" evidence="1">
    <location>
        <begin position="83"/>
        <end position="183"/>
    </location>
</feature>
<accession>A0A077X570</accession>
<protein>
    <recommendedName>
        <fullName evidence="2">Borealin N-terminal domain-containing protein</fullName>
    </recommendedName>
</protein>
<dbReference type="AlphaFoldDB" id="A0A077X570"/>
<proteinExistence type="predicted"/>
<feature type="compositionally biased region" description="Basic and acidic residues" evidence="1">
    <location>
        <begin position="90"/>
        <end position="144"/>
    </location>
</feature>
<gene>
    <name evidence="3" type="ORF">LRAMOSA06717</name>
</gene>